<dbReference type="AlphaFoldDB" id="M1KAQ1"/>
<organism evidence="8">
    <name type="scientific">Encephalitozoon cuniculi</name>
    <name type="common">Microsporidian parasite</name>
    <dbReference type="NCBI Taxonomy" id="6035"/>
    <lineage>
        <taxon>Eukaryota</taxon>
        <taxon>Fungi</taxon>
        <taxon>Fungi incertae sedis</taxon>
        <taxon>Microsporidia</taxon>
        <taxon>Unikaryonidae</taxon>
        <taxon>Encephalitozoon</taxon>
    </lineage>
</organism>
<dbReference type="GO" id="GO:0000398">
    <property type="term" value="P:mRNA splicing, via spliceosome"/>
    <property type="evidence" value="ECO:0007669"/>
    <property type="project" value="UniProtKB-UniRule"/>
</dbReference>
<evidence type="ECO:0000256" key="1">
    <source>
        <dbReference type="ARBA" id="ARBA00004123"/>
    </source>
</evidence>
<evidence type="ECO:0000256" key="3">
    <source>
        <dbReference type="ARBA" id="ARBA00022664"/>
    </source>
</evidence>
<comment type="similarity">
    <text evidence="2 7">Belongs to the PRP38 family.</text>
</comment>
<evidence type="ECO:0000313" key="8">
    <source>
        <dbReference type="EMBL" id="AGE96295.1"/>
    </source>
</evidence>
<keyword evidence="6 7" id="KW-0539">Nucleus</keyword>
<accession>M1KAQ1</accession>
<dbReference type="Pfam" id="PF03371">
    <property type="entry name" value="PRP38"/>
    <property type="match status" value="1"/>
</dbReference>
<keyword evidence="4 7" id="KW-0747">Spliceosome</keyword>
<comment type="subcellular location">
    <subcellularLocation>
        <location evidence="1 7">Nucleus</location>
    </subcellularLocation>
</comment>
<dbReference type="VEuPathDB" id="MicrosporidiaDB:AEWD_100520"/>
<protein>
    <recommendedName>
        <fullName evidence="7">Pre-mRNA-splicing factor 38</fullName>
    </recommendedName>
</protein>
<evidence type="ECO:0000256" key="6">
    <source>
        <dbReference type="ARBA" id="ARBA00023242"/>
    </source>
</evidence>
<evidence type="ECO:0000256" key="5">
    <source>
        <dbReference type="ARBA" id="ARBA00023187"/>
    </source>
</evidence>
<keyword evidence="3 7" id="KW-0507">mRNA processing</keyword>
<dbReference type="VEuPathDB" id="MicrosporidiaDB:AEWR_100520"/>
<reference evidence="8" key="1">
    <citation type="journal article" date="2013" name="Eukaryot. Cell">
        <title>Extremely Reduced Levels of Heterozygosity in the Vertebrate Pathogen Encephalitozoon cuniculi.</title>
        <authorList>
            <person name="Selman M."/>
            <person name="Sak B."/>
            <person name="Kvac M."/>
            <person name="Farinelli L."/>
            <person name="Weiss L.M."/>
            <person name="Corradi N."/>
        </authorList>
    </citation>
    <scope>NUCLEOTIDE SEQUENCE</scope>
</reference>
<dbReference type="GO" id="GO:0005681">
    <property type="term" value="C:spliceosomal complex"/>
    <property type="evidence" value="ECO:0007669"/>
    <property type="project" value="UniProtKB-KW"/>
</dbReference>
<keyword evidence="5 7" id="KW-0508">mRNA splicing</keyword>
<name>M1KAQ1_ENCCN</name>
<sequence length="164" mass="18636">MQYKGINRMTREKILGSEEFKRMRSFTHADVIQSICSLDSIGGLIRGTPHKFLCLVQKMGATSLSEDAVAVDLANLKPLEPKPLGSPAEMFHGNVYFIAASLFYLRLSKRFHKYRPLIGLFLADFRKIPVVDGQNNRTFMYLDVLADDLLNKSRIFNVHLSRAD</sequence>
<dbReference type="EMBL" id="KC513615">
    <property type="protein sequence ID" value="AGE96295.1"/>
    <property type="molecule type" value="Genomic_DNA"/>
</dbReference>
<gene>
    <name evidence="8" type="ORF">ECU10_0610</name>
</gene>
<dbReference type="VEuPathDB" id="MicrosporidiaDB:M970_100520"/>
<dbReference type="VEuPathDB" id="MicrosporidiaDB:ECU10_0610"/>
<evidence type="ECO:0000256" key="2">
    <source>
        <dbReference type="ARBA" id="ARBA00006164"/>
    </source>
</evidence>
<proteinExistence type="inferred from homology"/>
<dbReference type="VEuPathDB" id="MicrosporidiaDB:AEWQ_100520"/>
<dbReference type="InterPro" id="IPR005037">
    <property type="entry name" value="PRP38"/>
</dbReference>
<comment type="function">
    <text evidence="7">Required for pre-mRNA splicing.</text>
</comment>
<evidence type="ECO:0000256" key="7">
    <source>
        <dbReference type="RuleBase" id="RU367025"/>
    </source>
</evidence>
<evidence type="ECO:0000256" key="4">
    <source>
        <dbReference type="ARBA" id="ARBA00022728"/>
    </source>
</evidence>